<proteinExistence type="predicted"/>
<organism evidence="1 2">
    <name type="scientific">Exidia glandulosa HHB12029</name>
    <dbReference type="NCBI Taxonomy" id="1314781"/>
    <lineage>
        <taxon>Eukaryota</taxon>
        <taxon>Fungi</taxon>
        <taxon>Dikarya</taxon>
        <taxon>Basidiomycota</taxon>
        <taxon>Agaricomycotina</taxon>
        <taxon>Agaricomycetes</taxon>
        <taxon>Auriculariales</taxon>
        <taxon>Exidiaceae</taxon>
        <taxon>Exidia</taxon>
    </lineage>
</organism>
<sequence>MHSAAFVVTPRRRRDRSRLRIGERCTYPCIPSPSLTPAQTGCYYPRGKVRSRPEYPNLKDDGKIERSIKSGKGGIGCDKYYEAYGKGGLTGGLMALWCTHSVCYGFHIIPKGEGRNDVFSALYCYWETMPEVVIYDYACAVAPYFMAREPDLYKATLAVVDKFHGANHKSCSGACMMTNYIRTDPSLDKYNSSAAESGNSALGRIRKSMSYMTQEHAIVFTQVFLSLWNRMKVLNLK</sequence>
<dbReference type="InParanoid" id="A0A165E0S5"/>
<evidence type="ECO:0000313" key="1">
    <source>
        <dbReference type="EMBL" id="KZV85820.1"/>
    </source>
</evidence>
<dbReference type="PANTHER" id="PTHR34305">
    <property type="entry name" value="EXPRESSED PROTEIN"/>
    <property type="match status" value="1"/>
</dbReference>
<accession>A0A165E0S5</accession>
<dbReference type="AlphaFoldDB" id="A0A165E0S5"/>
<evidence type="ECO:0000313" key="2">
    <source>
        <dbReference type="Proteomes" id="UP000077266"/>
    </source>
</evidence>
<gene>
    <name evidence="1" type="ORF">EXIGLDRAFT_622592</name>
</gene>
<keyword evidence="2" id="KW-1185">Reference proteome</keyword>
<reference evidence="1 2" key="1">
    <citation type="journal article" date="2016" name="Mol. Biol. Evol.">
        <title>Comparative Genomics of Early-Diverging Mushroom-Forming Fungi Provides Insights into the Origins of Lignocellulose Decay Capabilities.</title>
        <authorList>
            <person name="Nagy L.G."/>
            <person name="Riley R."/>
            <person name="Tritt A."/>
            <person name="Adam C."/>
            <person name="Daum C."/>
            <person name="Floudas D."/>
            <person name="Sun H."/>
            <person name="Yadav J.S."/>
            <person name="Pangilinan J."/>
            <person name="Larsson K.H."/>
            <person name="Matsuura K."/>
            <person name="Barry K."/>
            <person name="Labutti K."/>
            <person name="Kuo R."/>
            <person name="Ohm R.A."/>
            <person name="Bhattacharya S.S."/>
            <person name="Shirouzu T."/>
            <person name="Yoshinaga Y."/>
            <person name="Martin F.M."/>
            <person name="Grigoriev I.V."/>
            <person name="Hibbett D.S."/>
        </authorList>
    </citation>
    <scope>NUCLEOTIDE SEQUENCE [LARGE SCALE GENOMIC DNA]</scope>
    <source>
        <strain evidence="1 2">HHB12029</strain>
    </source>
</reference>
<dbReference type="Proteomes" id="UP000077266">
    <property type="component" value="Unassembled WGS sequence"/>
</dbReference>
<protein>
    <submittedName>
        <fullName evidence="1">Uncharacterized protein</fullName>
    </submittedName>
</protein>
<dbReference type="EMBL" id="KV426175">
    <property type="protein sequence ID" value="KZV85820.1"/>
    <property type="molecule type" value="Genomic_DNA"/>
</dbReference>
<name>A0A165E0S5_EXIGL</name>
<dbReference type="OrthoDB" id="5598737at2759"/>
<dbReference type="PANTHER" id="PTHR34305:SF1">
    <property type="entry name" value="SWIM-TYPE DOMAIN-CONTAINING PROTEIN"/>
    <property type="match status" value="1"/>
</dbReference>